<dbReference type="Proteomes" id="UP000193870">
    <property type="component" value="Unassembled WGS sequence"/>
</dbReference>
<dbReference type="STRING" id="315423.SAMN04488020_103209"/>
<name>A0A1Y5S9J5_9RHOB</name>
<reference evidence="1 2" key="1">
    <citation type="submission" date="2017-03" db="EMBL/GenBank/DDBJ databases">
        <authorList>
            <person name="Afonso C.L."/>
            <person name="Miller P.J."/>
            <person name="Scott M.A."/>
            <person name="Spackman E."/>
            <person name="Goraichik I."/>
            <person name="Dimitrov K.M."/>
            <person name="Suarez D.L."/>
            <person name="Swayne D.E."/>
        </authorList>
    </citation>
    <scope>NUCLEOTIDE SEQUENCE [LARGE SCALE GENOMIC DNA]</scope>
    <source>
        <strain evidence="1 2">CECT 7066</strain>
    </source>
</reference>
<evidence type="ECO:0000313" key="2">
    <source>
        <dbReference type="Proteomes" id="UP000193870"/>
    </source>
</evidence>
<evidence type="ECO:0000313" key="1">
    <source>
        <dbReference type="EMBL" id="SLN35595.1"/>
    </source>
</evidence>
<protein>
    <submittedName>
        <fullName evidence="1">Uncharacterized protein</fullName>
    </submittedName>
</protein>
<gene>
    <name evidence="1" type="ORF">PAM7066_01489</name>
</gene>
<keyword evidence="2" id="KW-1185">Reference proteome</keyword>
<proteinExistence type="predicted"/>
<dbReference type="AlphaFoldDB" id="A0A1Y5S9J5"/>
<dbReference type="EMBL" id="FWFV01000003">
    <property type="protein sequence ID" value="SLN35595.1"/>
    <property type="molecule type" value="Genomic_DNA"/>
</dbReference>
<organism evidence="1 2">
    <name type="scientific">Palleronia marisminoris</name>
    <dbReference type="NCBI Taxonomy" id="315423"/>
    <lineage>
        <taxon>Bacteria</taxon>
        <taxon>Pseudomonadati</taxon>
        <taxon>Pseudomonadota</taxon>
        <taxon>Alphaproteobacteria</taxon>
        <taxon>Rhodobacterales</taxon>
        <taxon>Roseobacteraceae</taxon>
        <taxon>Palleronia</taxon>
    </lineage>
</organism>
<accession>A0A1Y5S9J5</accession>
<sequence length="52" mass="5554">MAREALVRGQWFPSPDVPGTYLARKGSGKLAELVPVETLAVIGDIVQDCMPA</sequence>